<keyword evidence="3 5" id="KW-0408">Iron</keyword>
<dbReference type="InterPro" id="IPR016084">
    <property type="entry name" value="Haem_Oase-like_multi-hlx"/>
</dbReference>
<keyword evidence="6" id="KW-0812">Transmembrane</keyword>
<dbReference type="HOGENOM" id="CLU_057050_1_0_1"/>
<dbReference type="eggNOG" id="KOG4480">
    <property type="taxonomic scope" value="Eukaryota"/>
</dbReference>
<dbReference type="CDD" id="cd19165">
    <property type="entry name" value="HemeO"/>
    <property type="match status" value="1"/>
</dbReference>
<keyword evidence="2 5" id="KW-0479">Metal-binding</keyword>
<dbReference type="PANTHER" id="PTHR10720:SF0">
    <property type="entry name" value="HEME OXYGENASE"/>
    <property type="match status" value="1"/>
</dbReference>
<dbReference type="PIRSF" id="PIRSF000343">
    <property type="entry name" value="Haem_Oase"/>
    <property type="match status" value="1"/>
</dbReference>
<evidence type="ECO:0000256" key="4">
    <source>
        <dbReference type="PIRSR" id="PIRSR000343-1"/>
    </source>
</evidence>
<keyword evidence="1 4" id="KW-0349">Heme</keyword>
<dbReference type="Pfam" id="PF01126">
    <property type="entry name" value="Heme_oxygenase"/>
    <property type="match status" value="1"/>
</dbReference>
<feature type="binding site" evidence="4">
    <location>
        <position position="202"/>
    </location>
    <ligand>
        <name>heme b</name>
        <dbReference type="ChEBI" id="CHEBI:60344"/>
    </ligand>
</feature>
<feature type="binding site" evidence="4">
    <location>
        <position position="146"/>
    </location>
    <ligand>
        <name>heme b</name>
        <dbReference type="ChEBI" id="CHEBI:60344"/>
    </ligand>
</feature>
<keyword evidence="6" id="KW-1133">Transmembrane helix</keyword>
<feature type="binding site" description="axial binding residue" evidence="5">
    <location>
        <position position="26"/>
    </location>
    <ligand>
        <name>heme b</name>
        <dbReference type="ChEBI" id="CHEBI:60344"/>
    </ligand>
    <ligandPart>
        <name>Fe</name>
        <dbReference type="ChEBI" id="CHEBI:18248"/>
    </ligandPart>
</feature>
<dbReference type="EMBL" id="KE504187">
    <property type="protein sequence ID" value="EPS96552.1"/>
    <property type="molecule type" value="Genomic_DNA"/>
</dbReference>
<protein>
    <recommendedName>
        <fullName evidence="9">Heme oxygenase</fullName>
    </recommendedName>
</protein>
<dbReference type="Proteomes" id="UP000015241">
    <property type="component" value="Unassembled WGS sequence"/>
</dbReference>
<evidence type="ECO:0000256" key="5">
    <source>
        <dbReference type="PIRSR" id="PIRSR000343-2"/>
    </source>
</evidence>
<organism evidence="7 8">
    <name type="scientific">Fomitopsis schrenkii</name>
    <name type="common">Brown rot fungus</name>
    <dbReference type="NCBI Taxonomy" id="2126942"/>
    <lineage>
        <taxon>Eukaryota</taxon>
        <taxon>Fungi</taxon>
        <taxon>Dikarya</taxon>
        <taxon>Basidiomycota</taxon>
        <taxon>Agaricomycotina</taxon>
        <taxon>Agaricomycetes</taxon>
        <taxon>Polyporales</taxon>
        <taxon>Fomitopsis</taxon>
    </lineage>
</organism>
<dbReference type="InParanoid" id="S8DVC2"/>
<dbReference type="OrthoDB" id="652091at2759"/>
<evidence type="ECO:0000256" key="2">
    <source>
        <dbReference type="ARBA" id="ARBA00022723"/>
    </source>
</evidence>
<proteinExistence type="predicted"/>
<dbReference type="PANTHER" id="PTHR10720">
    <property type="entry name" value="HEME OXYGENASE"/>
    <property type="match status" value="1"/>
</dbReference>
<sequence>MSKDPIYVDFSLPLSELLHKGTAIAHEEVEKSQGAAWLVRGELDREEYVRFLMMLYHVYDTLERGLEQHSSHPVLSFTYNPALLSRAPALSADIAHFLQTSEAEWQRHPLHVELIADPPPALSRYSGRLKEIVSSEDPSTLLSHAYVRYLGDLSGGQIIRSRVSKAYGLEDGAGVSFFDFKTLGGTGTATIGDMKKIKEWYRNNMNTVVGDNQELKADIVEEAITAFELNSGLFAALRAPSSLSLGKSTPALPPLGEPGTPVNGSFDKLSRGGESTVLYEEKKRAEQKTYSVSAVVAVIAAMSLAHFALVVGGFTGERGIAKLQMLRDWLFSH</sequence>
<dbReference type="AlphaFoldDB" id="S8DVC2"/>
<evidence type="ECO:0000313" key="8">
    <source>
        <dbReference type="Proteomes" id="UP000015241"/>
    </source>
</evidence>
<dbReference type="InterPro" id="IPR016053">
    <property type="entry name" value="Haem_Oase-like"/>
</dbReference>
<dbReference type="GO" id="GO:0046872">
    <property type="term" value="F:metal ion binding"/>
    <property type="evidence" value="ECO:0007669"/>
    <property type="project" value="UniProtKB-KW"/>
</dbReference>
<dbReference type="STRING" id="743788.S8DVC2"/>
<dbReference type="GO" id="GO:0006788">
    <property type="term" value="P:heme oxidation"/>
    <property type="evidence" value="ECO:0007669"/>
    <property type="project" value="InterPro"/>
</dbReference>
<keyword evidence="6" id="KW-0472">Membrane</keyword>
<dbReference type="GO" id="GO:0004392">
    <property type="term" value="F:heme oxygenase (decyclizing) activity"/>
    <property type="evidence" value="ECO:0007669"/>
    <property type="project" value="InterPro"/>
</dbReference>
<name>S8DVC2_FOMSC</name>
<dbReference type="InterPro" id="IPR002051">
    <property type="entry name" value="Haem_Oase"/>
</dbReference>
<dbReference type="SUPFAM" id="SSF48613">
    <property type="entry name" value="Heme oxygenase-like"/>
    <property type="match status" value="1"/>
</dbReference>
<evidence type="ECO:0000313" key="7">
    <source>
        <dbReference type="EMBL" id="EPS96552.1"/>
    </source>
</evidence>
<feature type="transmembrane region" description="Helical" evidence="6">
    <location>
        <begin position="290"/>
        <end position="315"/>
    </location>
</feature>
<reference evidence="7 8" key="1">
    <citation type="journal article" date="2012" name="Science">
        <title>The Paleozoic origin of enzymatic lignin decomposition reconstructed from 31 fungal genomes.</title>
        <authorList>
            <person name="Floudas D."/>
            <person name="Binder M."/>
            <person name="Riley R."/>
            <person name="Barry K."/>
            <person name="Blanchette R.A."/>
            <person name="Henrissat B."/>
            <person name="Martinez A.T."/>
            <person name="Otillar R."/>
            <person name="Spatafora J.W."/>
            <person name="Yadav J.S."/>
            <person name="Aerts A."/>
            <person name="Benoit I."/>
            <person name="Boyd A."/>
            <person name="Carlson A."/>
            <person name="Copeland A."/>
            <person name="Coutinho P.M."/>
            <person name="de Vries R.P."/>
            <person name="Ferreira P."/>
            <person name="Findley K."/>
            <person name="Foster B."/>
            <person name="Gaskell J."/>
            <person name="Glotzer D."/>
            <person name="Gorecki P."/>
            <person name="Heitman J."/>
            <person name="Hesse C."/>
            <person name="Hori C."/>
            <person name="Igarashi K."/>
            <person name="Jurgens J.A."/>
            <person name="Kallen N."/>
            <person name="Kersten P."/>
            <person name="Kohler A."/>
            <person name="Kuees U."/>
            <person name="Kumar T.K.A."/>
            <person name="Kuo A."/>
            <person name="LaButti K."/>
            <person name="Larrondo L.F."/>
            <person name="Lindquist E."/>
            <person name="Ling A."/>
            <person name="Lombard V."/>
            <person name="Lucas S."/>
            <person name="Lundell T."/>
            <person name="Martin R."/>
            <person name="McLaughlin D.J."/>
            <person name="Morgenstern I."/>
            <person name="Morin E."/>
            <person name="Murat C."/>
            <person name="Nagy L.G."/>
            <person name="Nolan M."/>
            <person name="Ohm R.A."/>
            <person name="Patyshakuliyeva A."/>
            <person name="Rokas A."/>
            <person name="Ruiz-Duenas F.J."/>
            <person name="Sabat G."/>
            <person name="Salamov A."/>
            <person name="Samejima M."/>
            <person name="Schmutz J."/>
            <person name="Slot J.C."/>
            <person name="St John F."/>
            <person name="Stenlid J."/>
            <person name="Sun H."/>
            <person name="Sun S."/>
            <person name="Syed K."/>
            <person name="Tsang A."/>
            <person name="Wiebenga A."/>
            <person name="Young D."/>
            <person name="Pisabarro A."/>
            <person name="Eastwood D.C."/>
            <person name="Martin F."/>
            <person name="Cullen D."/>
            <person name="Grigoriev I.V."/>
            <person name="Hibbett D.S."/>
        </authorList>
    </citation>
    <scope>NUCLEOTIDE SEQUENCE</scope>
    <source>
        <strain evidence="8">FP-58527</strain>
    </source>
</reference>
<evidence type="ECO:0000256" key="3">
    <source>
        <dbReference type="ARBA" id="ARBA00023004"/>
    </source>
</evidence>
<evidence type="ECO:0000256" key="1">
    <source>
        <dbReference type="ARBA" id="ARBA00022617"/>
    </source>
</evidence>
<gene>
    <name evidence="7" type="ORF">FOMPIDRAFT_1025359</name>
</gene>
<accession>S8DVC2</accession>
<dbReference type="Gene3D" id="1.20.910.10">
    <property type="entry name" value="Heme oxygenase-like"/>
    <property type="match status" value="1"/>
</dbReference>
<evidence type="ECO:0008006" key="9">
    <source>
        <dbReference type="Google" id="ProtNLM"/>
    </source>
</evidence>
<evidence type="ECO:0000256" key="6">
    <source>
        <dbReference type="SAM" id="Phobius"/>
    </source>
</evidence>
<keyword evidence="8" id="KW-1185">Reference proteome</keyword>